<feature type="compositionally biased region" description="Low complexity" evidence="1">
    <location>
        <begin position="150"/>
        <end position="169"/>
    </location>
</feature>
<organism evidence="3 4">
    <name type="scientific">Streptomyces avermitilis</name>
    <dbReference type="NCBI Taxonomy" id="33903"/>
    <lineage>
        <taxon>Bacteria</taxon>
        <taxon>Bacillati</taxon>
        <taxon>Actinomycetota</taxon>
        <taxon>Actinomycetes</taxon>
        <taxon>Kitasatosporales</taxon>
        <taxon>Streptomycetaceae</taxon>
        <taxon>Streptomyces</taxon>
    </lineage>
</organism>
<dbReference type="EMBL" id="BJHY01000002">
    <property type="protein sequence ID" value="GDY80168.1"/>
    <property type="molecule type" value="Genomic_DNA"/>
</dbReference>
<gene>
    <name evidence="3" type="ORF">SAV31267_096530</name>
</gene>
<keyword evidence="2" id="KW-0732">Signal</keyword>
<evidence type="ECO:0008006" key="5">
    <source>
        <dbReference type="Google" id="ProtNLM"/>
    </source>
</evidence>
<feature type="region of interest" description="Disordered" evidence="1">
    <location>
        <begin position="132"/>
        <end position="181"/>
    </location>
</feature>
<evidence type="ECO:0000313" key="4">
    <source>
        <dbReference type="Proteomes" id="UP000299211"/>
    </source>
</evidence>
<name>A0A4D4N6G3_STRAX</name>
<dbReference type="AlphaFoldDB" id="A0A4D4N6G3"/>
<protein>
    <recommendedName>
        <fullName evidence="5">Secreted protein</fullName>
    </recommendedName>
</protein>
<proteinExistence type="predicted"/>
<evidence type="ECO:0000313" key="3">
    <source>
        <dbReference type="EMBL" id="GDY80168.1"/>
    </source>
</evidence>
<reference evidence="3 4" key="1">
    <citation type="submission" date="2019-04" db="EMBL/GenBank/DDBJ databases">
        <title>Draft genome sequences of Streptomyces avermitilis ATCC 31267.</title>
        <authorList>
            <person name="Komaki H."/>
            <person name="Tamura T."/>
            <person name="Hosoyama A."/>
        </authorList>
    </citation>
    <scope>NUCLEOTIDE SEQUENCE [LARGE SCALE GENOMIC DNA]</scope>
    <source>
        <strain evidence="3 4">ATCC 31267</strain>
    </source>
</reference>
<feature type="compositionally biased region" description="Polar residues" evidence="1">
    <location>
        <begin position="138"/>
        <end position="148"/>
    </location>
</feature>
<feature type="region of interest" description="Disordered" evidence="1">
    <location>
        <begin position="35"/>
        <end position="107"/>
    </location>
</feature>
<evidence type="ECO:0000256" key="2">
    <source>
        <dbReference type="SAM" id="SignalP"/>
    </source>
</evidence>
<feature type="chain" id="PRO_5039005912" description="Secreted protein" evidence="2">
    <location>
        <begin position="20"/>
        <end position="406"/>
    </location>
</feature>
<sequence>MAVRRARLVSVGFAGAVLAGLLSTVSVVSPIQAAAASDDPTPVVPSQSLGSVPAQQTEEVGKALPAPKWPSAAEATVDLSEAAAGEPGTVSPEPSASASGGVGDGESTQVGEVVEVAPVAEDLGTEAQLSLSRLADESTPSPSPSVSDGSEPSTPPTAEASPSPEPSESASDEPIQDPVSPDQVEVRVLDREAVAPAGGIGLGLQVSRTDGVDAPGQVQVDIDYSGFKYAYGADFASRLRLVKVPACALQTPDAESCADREFVPVDNDTDSGTLTATVTAAADTGSAGASAQLMREAGSSSASVYAVTSSSSSDAGITGRRHCRRRVRGGVHRVGLVQLQRADPGAGAADGLGAVAGDVVRLAVGGRPYLCFQQSGVLVRYGLGSERRLHRAPLPQLHRGRPAHDR</sequence>
<feature type="compositionally biased region" description="Polar residues" evidence="1">
    <location>
        <begin position="44"/>
        <end position="58"/>
    </location>
</feature>
<comment type="caution">
    <text evidence="3">The sequence shown here is derived from an EMBL/GenBank/DDBJ whole genome shotgun (WGS) entry which is preliminary data.</text>
</comment>
<dbReference type="Proteomes" id="UP000299211">
    <property type="component" value="Unassembled WGS sequence"/>
</dbReference>
<accession>A0A4D4N6G3</accession>
<evidence type="ECO:0000256" key="1">
    <source>
        <dbReference type="SAM" id="MobiDB-lite"/>
    </source>
</evidence>
<feature type="signal peptide" evidence="2">
    <location>
        <begin position="1"/>
        <end position="19"/>
    </location>
</feature>